<dbReference type="GO" id="GO:0005524">
    <property type="term" value="F:ATP binding"/>
    <property type="evidence" value="ECO:0007669"/>
    <property type="project" value="UniProtKB-KW"/>
</dbReference>
<evidence type="ECO:0000256" key="5">
    <source>
        <dbReference type="ARBA" id="ARBA00022840"/>
    </source>
</evidence>
<sequence length="318" mass="35263">MKEVSKTGHFKIDLPSSDAATALSGHGNSFLKKFESLTGVSLTIRGLQLEMNGVISKIERASALVELTRPIWEQGLEVPEADLRAALSSLNMGESSSHAELGKKILARSKEGRYLRPRTIRQKEYVESIENFDLTFAIGPAGTGKTFLATVCAARLLNEKKIEKIVLTRPAVEAGESLGFLPGDLQQKVDPYLRPLFDSLHSIFGFDRTNSLIDKGIIEVAPLAFMRGRTLDNSMVILDEAQNTTCSQMRMFLTRLGDRSKMVVNGDITQIDLNKDQESGLIEASRIFSETKGIKFCYLTVEDVVRHPLVQKIIQAYQ</sequence>
<comment type="subcellular location">
    <subcellularLocation>
        <location evidence="1">Cytoplasm</location>
    </subcellularLocation>
</comment>
<proteinExistence type="inferred from homology"/>
<feature type="domain" description="PhoH-like protein" evidence="7">
    <location>
        <begin position="115"/>
        <end position="318"/>
    </location>
</feature>
<evidence type="ECO:0000259" key="7">
    <source>
        <dbReference type="Pfam" id="PF02562"/>
    </source>
</evidence>
<evidence type="ECO:0000256" key="3">
    <source>
        <dbReference type="ARBA" id="ARBA00022490"/>
    </source>
</evidence>
<dbReference type="Proteomes" id="UP000030533">
    <property type="component" value="Unassembled WGS sequence"/>
</dbReference>
<evidence type="ECO:0000313" key="9">
    <source>
        <dbReference type="Proteomes" id="UP000030533"/>
    </source>
</evidence>
<keyword evidence="3" id="KW-0963">Cytoplasm</keyword>
<organism evidence="8 9">
    <name type="scientific">Prochlorococcus marinus str. MIT 9314</name>
    <dbReference type="NCBI Taxonomy" id="167548"/>
    <lineage>
        <taxon>Bacteria</taxon>
        <taxon>Bacillati</taxon>
        <taxon>Cyanobacteriota</taxon>
        <taxon>Cyanophyceae</taxon>
        <taxon>Synechococcales</taxon>
        <taxon>Prochlorococcaceae</taxon>
        <taxon>Prochlorococcus</taxon>
    </lineage>
</organism>
<keyword evidence="4" id="KW-0547">Nucleotide-binding</keyword>
<keyword evidence="5" id="KW-0067">ATP-binding</keyword>
<gene>
    <name evidence="8" type="ORF">EU98_1764</name>
</gene>
<evidence type="ECO:0000256" key="4">
    <source>
        <dbReference type="ARBA" id="ARBA00022741"/>
    </source>
</evidence>
<dbReference type="Pfam" id="PF02562">
    <property type="entry name" value="PhoH"/>
    <property type="match status" value="1"/>
</dbReference>
<protein>
    <recommendedName>
        <fullName evidence="6">PhoH-like protein</fullName>
    </recommendedName>
</protein>
<dbReference type="GO" id="GO:0005829">
    <property type="term" value="C:cytosol"/>
    <property type="evidence" value="ECO:0007669"/>
    <property type="project" value="TreeGrafter"/>
</dbReference>
<dbReference type="STRING" id="167548.EU98_1764"/>
<dbReference type="InterPro" id="IPR051451">
    <property type="entry name" value="PhoH2-like"/>
</dbReference>
<evidence type="ECO:0000313" key="8">
    <source>
        <dbReference type="EMBL" id="KGG00232.1"/>
    </source>
</evidence>
<comment type="similarity">
    <text evidence="2">Belongs to the PhoH family.</text>
</comment>
<dbReference type="InterPro" id="IPR003714">
    <property type="entry name" value="PhoH"/>
</dbReference>
<dbReference type="PANTHER" id="PTHR30473">
    <property type="entry name" value="PROTEIN PHOH"/>
    <property type="match status" value="1"/>
</dbReference>
<dbReference type="Gene3D" id="3.40.50.300">
    <property type="entry name" value="P-loop containing nucleotide triphosphate hydrolases"/>
    <property type="match status" value="1"/>
</dbReference>
<evidence type="ECO:0000256" key="6">
    <source>
        <dbReference type="ARBA" id="ARBA00039970"/>
    </source>
</evidence>
<name>A0A0A2AHG1_PROMR</name>
<dbReference type="eggNOG" id="COG1702">
    <property type="taxonomic scope" value="Bacteria"/>
</dbReference>
<evidence type="ECO:0000256" key="2">
    <source>
        <dbReference type="ARBA" id="ARBA00010393"/>
    </source>
</evidence>
<dbReference type="SUPFAM" id="SSF52540">
    <property type="entry name" value="P-loop containing nucleoside triphosphate hydrolases"/>
    <property type="match status" value="1"/>
</dbReference>
<dbReference type="PANTHER" id="PTHR30473:SF1">
    <property type="entry name" value="PHOH-LIKE PROTEIN"/>
    <property type="match status" value="1"/>
</dbReference>
<comment type="caution">
    <text evidence="8">The sequence shown here is derived from an EMBL/GenBank/DDBJ whole genome shotgun (WGS) entry which is preliminary data.</text>
</comment>
<accession>A0A0A2AHG1</accession>
<evidence type="ECO:0000256" key="1">
    <source>
        <dbReference type="ARBA" id="ARBA00004496"/>
    </source>
</evidence>
<dbReference type="InterPro" id="IPR027417">
    <property type="entry name" value="P-loop_NTPase"/>
</dbReference>
<dbReference type="FunFam" id="3.40.50.300:FF:000013">
    <property type="entry name" value="PhoH family ATPase"/>
    <property type="match status" value="1"/>
</dbReference>
<reference evidence="9" key="1">
    <citation type="journal article" date="2014" name="Sci. Data">
        <title>Genomes of diverse isolates of the marine cyanobacterium Prochlorococcus.</title>
        <authorList>
            <person name="Biller S."/>
            <person name="Berube P."/>
            <person name="Thompson J."/>
            <person name="Kelly L."/>
            <person name="Roggensack S."/>
            <person name="Awad L."/>
            <person name="Roache-Johnson K."/>
            <person name="Ding H."/>
            <person name="Giovannoni S.J."/>
            <person name="Moore L.R."/>
            <person name="Chisholm S.W."/>
        </authorList>
    </citation>
    <scope>NUCLEOTIDE SEQUENCE [LARGE SCALE GENOMIC DNA]</scope>
    <source>
        <strain evidence="9">MIT 9314</strain>
    </source>
</reference>
<dbReference type="AlphaFoldDB" id="A0A0A2AHG1"/>
<dbReference type="RefSeq" id="WP_032516400.1">
    <property type="nucleotide sequence ID" value="NZ_JNAO01000013.1"/>
</dbReference>
<dbReference type="EMBL" id="JNAO01000013">
    <property type="protein sequence ID" value="KGG00232.1"/>
    <property type="molecule type" value="Genomic_DNA"/>
</dbReference>